<gene>
    <name evidence="1" type="ORF">AVEN_146981_1</name>
</gene>
<proteinExistence type="predicted"/>
<reference evidence="1 2" key="1">
    <citation type="journal article" date="2019" name="Sci. Rep.">
        <title>Orb-weaving spider Araneus ventricosus genome elucidates the spidroin gene catalogue.</title>
        <authorList>
            <person name="Kono N."/>
            <person name="Nakamura H."/>
            <person name="Ohtoshi R."/>
            <person name="Moran D.A.P."/>
            <person name="Shinohara A."/>
            <person name="Yoshida Y."/>
            <person name="Fujiwara M."/>
            <person name="Mori M."/>
            <person name="Tomita M."/>
            <person name="Arakawa K."/>
        </authorList>
    </citation>
    <scope>NUCLEOTIDE SEQUENCE [LARGE SCALE GENOMIC DNA]</scope>
</reference>
<evidence type="ECO:0000313" key="1">
    <source>
        <dbReference type="EMBL" id="GBN51889.1"/>
    </source>
</evidence>
<name>A0A4Y2PL95_ARAVE</name>
<dbReference type="AlphaFoldDB" id="A0A4Y2PL95"/>
<comment type="caution">
    <text evidence="1">The sequence shown here is derived from an EMBL/GenBank/DDBJ whole genome shotgun (WGS) entry which is preliminary data.</text>
</comment>
<sequence>MMHRVSKVIMQTQKLVMSTAHFLREEEGLQVHLGCCVADEEHTCLSCWRKSGPSREGSRSVQVRWLTPSTVLLIELVFLKHR</sequence>
<protein>
    <submittedName>
        <fullName evidence="1">Uncharacterized protein</fullName>
    </submittedName>
</protein>
<evidence type="ECO:0000313" key="2">
    <source>
        <dbReference type="Proteomes" id="UP000499080"/>
    </source>
</evidence>
<keyword evidence="2" id="KW-1185">Reference proteome</keyword>
<dbReference type="EMBL" id="BGPR01133726">
    <property type="protein sequence ID" value="GBN51889.1"/>
    <property type="molecule type" value="Genomic_DNA"/>
</dbReference>
<organism evidence="1 2">
    <name type="scientific">Araneus ventricosus</name>
    <name type="common">Orbweaver spider</name>
    <name type="synonym">Epeira ventricosa</name>
    <dbReference type="NCBI Taxonomy" id="182803"/>
    <lineage>
        <taxon>Eukaryota</taxon>
        <taxon>Metazoa</taxon>
        <taxon>Ecdysozoa</taxon>
        <taxon>Arthropoda</taxon>
        <taxon>Chelicerata</taxon>
        <taxon>Arachnida</taxon>
        <taxon>Araneae</taxon>
        <taxon>Araneomorphae</taxon>
        <taxon>Entelegynae</taxon>
        <taxon>Araneoidea</taxon>
        <taxon>Araneidae</taxon>
        <taxon>Araneus</taxon>
    </lineage>
</organism>
<dbReference type="Proteomes" id="UP000499080">
    <property type="component" value="Unassembled WGS sequence"/>
</dbReference>
<accession>A0A4Y2PL95</accession>